<feature type="signal peptide" evidence="1">
    <location>
        <begin position="1"/>
        <end position="17"/>
    </location>
</feature>
<dbReference type="PANTHER" id="PTHR11362">
    <property type="entry name" value="PHOSPHATIDYLETHANOLAMINE-BINDING PROTEIN"/>
    <property type="match status" value="1"/>
</dbReference>
<evidence type="ECO:0000313" key="3">
    <source>
        <dbReference type="WBParaSite" id="L893_g240.t1"/>
    </source>
</evidence>
<keyword evidence="2" id="KW-1185">Reference proteome</keyword>
<dbReference type="SUPFAM" id="SSF49777">
    <property type="entry name" value="PEBP-like"/>
    <property type="match status" value="1"/>
</dbReference>
<dbReference type="InterPro" id="IPR035810">
    <property type="entry name" value="PEBP_euk"/>
</dbReference>
<organism evidence="2 3">
    <name type="scientific">Steinernema glaseri</name>
    <dbReference type="NCBI Taxonomy" id="37863"/>
    <lineage>
        <taxon>Eukaryota</taxon>
        <taxon>Metazoa</taxon>
        <taxon>Ecdysozoa</taxon>
        <taxon>Nematoda</taxon>
        <taxon>Chromadorea</taxon>
        <taxon>Rhabditida</taxon>
        <taxon>Tylenchina</taxon>
        <taxon>Panagrolaimomorpha</taxon>
        <taxon>Strongyloidoidea</taxon>
        <taxon>Steinernematidae</taxon>
        <taxon>Steinernema</taxon>
    </lineage>
</organism>
<accession>A0A1I7Z9P8</accession>
<sequence length="175" mass="19197">MIRLLLTLLAAVTLVWADVPTAFRDSGIVPEIIPEPPSEIADIAYKRFQARLGNEAEKSEVENAPRIVWNTDGTSLHTMLMIDPDAPGNGAFLHWLVVNIPGSRVPKADTIVTYYPPTPLAGTGPHRYIFLAYKQQEEISEDLTPPSRSGFVIGDFLEENHLGNPVAGNFFTVTG</sequence>
<evidence type="ECO:0000313" key="2">
    <source>
        <dbReference type="Proteomes" id="UP000095287"/>
    </source>
</evidence>
<name>A0A1I7Z9P8_9BILA</name>
<proteinExistence type="predicted"/>
<dbReference type="AlphaFoldDB" id="A0A1I7Z9P8"/>
<dbReference type="WBParaSite" id="L893_g240.t1">
    <property type="protein sequence ID" value="L893_g240.t1"/>
    <property type="gene ID" value="L893_g240"/>
</dbReference>
<dbReference type="InterPro" id="IPR008914">
    <property type="entry name" value="PEBP"/>
</dbReference>
<feature type="chain" id="PRO_5009313162" evidence="1">
    <location>
        <begin position="18"/>
        <end position="175"/>
    </location>
</feature>
<reference evidence="3" key="1">
    <citation type="submission" date="2016-11" db="UniProtKB">
        <authorList>
            <consortium name="WormBaseParasite"/>
        </authorList>
    </citation>
    <scope>IDENTIFICATION</scope>
</reference>
<keyword evidence="1" id="KW-0732">Signal</keyword>
<protein>
    <submittedName>
        <fullName evidence="3">PEBP-like protein</fullName>
    </submittedName>
</protein>
<dbReference type="InterPro" id="IPR036610">
    <property type="entry name" value="PEBP-like_sf"/>
</dbReference>
<evidence type="ECO:0000256" key="1">
    <source>
        <dbReference type="SAM" id="SignalP"/>
    </source>
</evidence>
<dbReference type="Pfam" id="PF01161">
    <property type="entry name" value="PBP"/>
    <property type="match status" value="1"/>
</dbReference>
<dbReference type="Proteomes" id="UP000095287">
    <property type="component" value="Unplaced"/>
</dbReference>
<dbReference type="CDD" id="cd00866">
    <property type="entry name" value="PEBP_euk"/>
    <property type="match status" value="1"/>
</dbReference>
<dbReference type="Gene3D" id="3.90.280.10">
    <property type="entry name" value="PEBP-like"/>
    <property type="match status" value="1"/>
</dbReference>
<dbReference type="PANTHER" id="PTHR11362:SF82">
    <property type="entry name" value="PHOSPHATIDYLETHANOLAMINE-BINDING PROTEIN 4"/>
    <property type="match status" value="1"/>
</dbReference>